<evidence type="ECO:0000313" key="1">
    <source>
        <dbReference type="EMBL" id="MDE1465776.1"/>
    </source>
</evidence>
<evidence type="ECO:0000313" key="2">
    <source>
        <dbReference type="Proteomes" id="UP001528823"/>
    </source>
</evidence>
<dbReference type="RefSeq" id="WP_274692080.1">
    <property type="nucleotide sequence ID" value="NZ_JAPMOU010000084.1"/>
</dbReference>
<proteinExistence type="predicted"/>
<dbReference type="EMBL" id="JAPMOU010000084">
    <property type="protein sequence ID" value="MDE1465776.1"/>
    <property type="molecule type" value="Genomic_DNA"/>
</dbReference>
<dbReference type="SUPFAM" id="SSF55486">
    <property type="entry name" value="Metalloproteases ('zincins'), catalytic domain"/>
    <property type="match status" value="1"/>
</dbReference>
<name>A0ABT5UHA3_9GAMM</name>
<gene>
    <name evidence="1" type="ORF">ORQ98_27810</name>
</gene>
<dbReference type="Proteomes" id="UP001528823">
    <property type="component" value="Unassembled WGS sequence"/>
</dbReference>
<sequence length="1034" mass="117284">MKRWFLLKECNFKKSLSTITVFSLLLASQYTVSQTVNLDIKNENNIEISDNEFIHNTPEGVTTWLKNKLAHQLLGTSIKLINNKSSLLATHYTYAQVINDIPIEGSYVIISVDNQTRNAIKGYKKLININKYNYQPESASGISSEEVINKAVKHFDIKQKQLKITKPELTIFLHKNNLILVYKLLVLNNKSGESWSTYIRQRDGVILKTIKVPSNGRYLDTTDLENPYKAGVLIPTETTVTNEKAELTNGRAKIFKFDPPTKLKNSNINHNSPEVKNAYSVVTLPSITKINNLYYLKNKWVEITKLSPLKGLKPTSSLTGDWLYERDSKAFVEANAFYHIDQSQRYLQSLGYIGNKGIQNRPIKVDTHAEVGNNAGYSAADNAIRFGIQPKTGINFAESPQVIIHEYGHAILSDAVSHVKRLAPTSMPSDWGAIHEGFSDFWAASYYLKANKNVYKLLSPFKWMKINRDFRKLHIQYDRSKRYNAHQRINGDFYSEELWATPLVNSLKSLVEKGIPVEEVDKVVIEGHMGLGYYTSLRQAAQSIVKTANLLYPEGPHAKVFQENFIRHNILEIQPDIKSTLIIKYPIENINVILPGDEIELYISLRNTTDNKVAENIYGYAQVSNNATFINNQAMYGSISPKELKDHSLPIKLKISESVECGEKVIVEFNYKGTVDGIQFNKKQYFPLLIGANENSSINCRNYNSKPKLEAVKNEVTVTADSTLSDVELSVKGFDADNDHLSYKWYEIKEDGFRSLVFESDDSKLGTKKSTFNTYIPYREVEGEIRSIEKYYEVIAIDSFNARSTPVKIKLVIKPVPKSPILEPFETAYYSSNDLLVVHAKLKQRNTNNGLISYKWELIESSGLSIEYDPISSDDRKFFKVKSDKTIGSNIKLIFEITATDSKGNKSKPERAVVIINSSKKSKCKQQSSRNDELQSCNSKKNLTSNDMLPYYIYVPHDAEKLTIKLKEGIGNADLYVSHSNNGWPNQTKFDFKSANPVNNEEIIIQNPIKGSYYHVVASAKKPFSGVELKAKFN</sequence>
<comment type="caution">
    <text evidence="1">The sequence shown here is derived from an EMBL/GenBank/DDBJ whole genome shotgun (WGS) entry which is preliminary data.</text>
</comment>
<protein>
    <submittedName>
        <fullName evidence="1">Uncharacterized protein</fullName>
    </submittedName>
</protein>
<dbReference type="Gene3D" id="2.60.120.380">
    <property type="match status" value="1"/>
</dbReference>
<keyword evidence="2" id="KW-1185">Reference proteome</keyword>
<reference evidence="1 2" key="1">
    <citation type="submission" date="2022-11" db="EMBL/GenBank/DDBJ databases">
        <title>Spartinivicinus poritis sp. nov., isolated from scleractinian coral Porites lutea.</title>
        <authorList>
            <person name="Zhang G."/>
            <person name="Cai L."/>
            <person name="Wei Q."/>
        </authorList>
    </citation>
    <scope>NUCLEOTIDE SEQUENCE [LARGE SCALE GENOMIC DNA]</scope>
    <source>
        <strain evidence="1 2">A2-2</strain>
    </source>
</reference>
<organism evidence="1 2">
    <name type="scientific">Spartinivicinus poritis</name>
    <dbReference type="NCBI Taxonomy" id="2994640"/>
    <lineage>
        <taxon>Bacteria</taxon>
        <taxon>Pseudomonadati</taxon>
        <taxon>Pseudomonadota</taxon>
        <taxon>Gammaproteobacteria</taxon>
        <taxon>Oceanospirillales</taxon>
        <taxon>Zooshikellaceae</taxon>
        <taxon>Spartinivicinus</taxon>
    </lineage>
</organism>
<accession>A0ABT5UHA3</accession>